<dbReference type="RefSeq" id="WP_136574514.1">
    <property type="nucleotide sequence ID" value="NZ_STFG01000021.1"/>
</dbReference>
<keyword evidence="3" id="KW-0813">Transport</keyword>
<dbReference type="AlphaFoldDB" id="A0A4S8EUM1"/>
<comment type="caution">
    <text evidence="7">The sequence shown here is derived from an EMBL/GenBank/DDBJ whole genome shotgun (WGS) entry which is preliminary data.</text>
</comment>
<sequence length="533" mass="58556">MPAIARRLVIGFGSESGNAQALAYSLACNPLWKDATGPVHELNALSLSQMDKEDLLVIVSSSFGDGEPPANAEQFLARVQQSDALHGLRYVLFGLGDTGYPNFCGFTKQLDAALQERGAQALIPRVDADTDYADFFTQWQAGLMQVWQGQLEAGAQLMLRVTAYGEDNAFAAPVLERKCLSLPAPDGCESECAAHHIRLDVRGSGMAWRAGDTLHVLAKNEPQLLAAIACWLGDAEAIHALQTKELRLISKTVLREIAGKTGHVTLKELLKFSKRKELDAYLFGADILDILEDFATPGQIHLDDLLQWLSPRLPRAYSIASPGASDYLDLCIREIRHSHRDRQRNGMATHWLLNATEPIQVYCRSNPGFHLPQDVQAPLILIGTGTGIAPLIGLLREMQAKGQHRRVCLVFGEKRSNHDFLYREELQALQASAALECLITAFSRDGDSKYYVQHAIAEHGEQLRALVDSGAHIYVCGNKTHLEKAVAGALNALYVSVLSQGPSDQTVLDETDKTPAVLWPSLQAQGRIHQELY</sequence>
<dbReference type="GO" id="GO:0010181">
    <property type="term" value="F:FMN binding"/>
    <property type="evidence" value="ECO:0007669"/>
    <property type="project" value="InterPro"/>
</dbReference>
<evidence type="ECO:0000256" key="4">
    <source>
        <dbReference type="ARBA" id="ARBA00023797"/>
    </source>
</evidence>
<dbReference type="PRINTS" id="PR00371">
    <property type="entry name" value="FPNCR"/>
</dbReference>
<dbReference type="PROSITE" id="PS51384">
    <property type="entry name" value="FAD_FR"/>
    <property type="match status" value="1"/>
</dbReference>
<dbReference type="Gene3D" id="2.40.30.10">
    <property type="entry name" value="Translation factors"/>
    <property type="match status" value="1"/>
</dbReference>
<dbReference type="EC" id="1.6.2.4" evidence="4"/>
<dbReference type="Proteomes" id="UP000308917">
    <property type="component" value="Unassembled WGS sequence"/>
</dbReference>
<dbReference type="GO" id="GO:0005829">
    <property type="term" value="C:cytosol"/>
    <property type="evidence" value="ECO:0007669"/>
    <property type="project" value="TreeGrafter"/>
</dbReference>
<dbReference type="InterPro" id="IPR029039">
    <property type="entry name" value="Flavoprotein-like_sf"/>
</dbReference>
<dbReference type="Gene3D" id="3.40.50.360">
    <property type="match status" value="1"/>
</dbReference>
<evidence type="ECO:0000256" key="3">
    <source>
        <dbReference type="ARBA" id="ARBA00022982"/>
    </source>
</evidence>
<dbReference type="InterPro" id="IPR017927">
    <property type="entry name" value="FAD-bd_FR_type"/>
</dbReference>
<evidence type="ECO:0000256" key="2">
    <source>
        <dbReference type="ARBA" id="ARBA00022643"/>
    </source>
</evidence>
<evidence type="ECO:0000259" key="6">
    <source>
        <dbReference type="PROSITE" id="PS51384"/>
    </source>
</evidence>
<evidence type="ECO:0000313" key="7">
    <source>
        <dbReference type="EMBL" id="THT98442.1"/>
    </source>
</evidence>
<evidence type="ECO:0000256" key="1">
    <source>
        <dbReference type="ARBA" id="ARBA00022630"/>
    </source>
</evidence>
<organism evidence="7 8">
    <name type="scientific">Lampropedia puyangensis</name>
    <dbReference type="NCBI Taxonomy" id="1330072"/>
    <lineage>
        <taxon>Bacteria</taxon>
        <taxon>Pseudomonadati</taxon>
        <taxon>Pseudomonadota</taxon>
        <taxon>Betaproteobacteria</taxon>
        <taxon>Burkholderiales</taxon>
        <taxon>Comamonadaceae</taxon>
        <taxon>Lampropedia</taxon>
    </lineage>
</organism>
<name>A0A4S8EUM1_9BURK</name>
<dbReference type="Gene3D" id="1.20.990.10">
    <property type="entry name" value="NADPH-cytochrome p450 Reductase, Chain A, domain 3"/>
    <property type="match status" value="1"/>
</dbReference>
<dbReference type="SUPFAM" id="SSF52218">
    <property type="entry name" value="Flavoproteins"/>
    <property type="match status" value="1"/>
</dbReference>
<dbReference type="SUPFAM" id="SSF52343">
    <property type="entry name" value="Ferredoxin reductase-like, C-terminal NADP-linked domain"/>
    <property type="match status" value="1"/>
</dbReference>
<dbReference type="Pfam" id="PF00175">
    <property type="entry name" value="NAD_binding_1"/>
    <property type="match status" value="1"/>
</dbReference>
<dbReference type="InterPro" id="IPR023173">
    <property type="entry name" value="NADPH_Cyt_P450_Rdtase_alpha"/>
</dbReference>
<dbReference type="PRINTS" id="PR00369">
    <property type="entry name" value="FLAVODOXIN"/>
</dbReference>
<keyword evidence="3" id="KW-0249">Electron transport</keyword>
<proteinExistence type="predicted"/>
<dbReference type="PROSITE" id="PS50902">
    <property type="entry name" value="FLAVODOXIN_LIKE"/>
    <property type="match status" value="1"/>
</dbReference>
<protein>
    <recommendedName>
        <fullName evidence="4">NADPH--hemoprotein reductase</fullName>
        <ecNumber evidence="4">1.6.2.4</ecNumber>
    </recommendedName>
</protein>
<dbReference type="GO" id="GO:0003958">
    <property type="term" value="F:NADPH-hemoprotein reductase activity"/>
    <property type="evidence" value="ECO:0007669"/>
    <property type="project" value="UniProtKB-EC"/>
</dbReference>
<dbReference type="InterPro" id="IPR001433">
    <property type="entry name" value="OxRdtase_FAD/NAD-bd"/>
</dbReference>
<dbReference type="InterPro" id="IPR017938">
    <property type="entry name" value="Riboflavin_synthase-like_b-brl"/>
</dbReference>
<dbReference type="PANTHER" id="PTHR19384">
    <property type="entry name" value="NITRIC OXIDE SYNTHASE-RELATED"/>
    <property type="match status" value="1"/>
</dbReference>
<dbReference type="InterPro" id="IPR008254">
    <property type="entry name" value="Flavodoxin/NO_synth"/>
</dbReference>
<dbReference type="Gene3D" id="3.40.50.80">
    <property type="entry name" value="Nucleotide-binding domain of ferredoxin-NADP reductase (FNR) module"/>
    <property type="match status" value="1"/>
</dbReference>
<dbReference type="InterPro" id="IPR001709">
    <property type="entry name" value="Flavoprot_Pyr_Nucl_cyt_Rdtase"/>
</dbReference>
<feature type="domain" description="Flavodoxin-like" evidence="5">
    <location>
        <begin position="8"/>
        <end position="144"/>
    </location>
</feature>
<keyword evidence="1" id="KW-0285">Flavoprotein</keyword>
<evidence type="ECO:0000259" key="5">
    <source>
        <dbReference type="PROSITE" id="PS50902"/>
    </source>
</evidence>
<keyword evidence="8" id="KW-1185">Reference proteome</keyword>
<reference evidence="7 8" key="1">
    <citation type="journal article" date="2015" name="Antonie Van Leeuwenhoek">
        <title>Lampropedia puyangensis sp. nov., isolated from symptomatic bark of Populus ? euramericana canker and emended description of Lampropedia hyalina (Ehrenberg 1832) Lee et al. 2004.</title>
        <authorList>
            <person name="Li Y."/>
            <person name="Wang T."/>
            <person name="Piao C.G."/>
            <person name="Wang L.F."/>
            <person name="Tian G.Z."/>
            <person name="Zhu T.H."/>
            <person name="Guo M.W."/>
        </authorList>
    </citation>
    <scope>NUCLEOTIDE SEQUENCE [LARGE SCALE GENOMIC DNA]</scope>
    <source>
        <strain evidence="7 8">2-bin</strain>
    </source>
</reference>
<feature type="domain" description="FAD-binding FR-type" evidence="6">
    <location>
        <begin position="167"/>
        <end position="374"/>
    </location>
</feature>
<dbReference type="InterPro" id="IPR039261">
    <property type="entry name" value="FNR_nucleotide-bd"/>
</dbReference>
<evidence type="ECO:0000313" key="8">
    <source>
        <dbReference type="Proteomes" id="UP000308917"/>
    </source>
</evidence>
<dbReference type="PANTHER" id="PTHR19384:SF17">
    <property type="entry name" value="NADPH--CYTOCHROME P450 REDUCTASE"/>
    <property type="match status" value="1"/>
</dbReference>
<dbReference type="SUPFAM" id="SSF63380">
    <property type="entry name" value="Riboflavin synthase domain-like"/>
    <property type="match status" value="1"/>
</dbReference>
<dbReference type="EMBL" id="STFG01000021">
    <property type="protein sequence ID" value="THT98442.1"/>
    <property type="molecule type" value="Genomic_DNA"/>
</dbReference>
<dbReference type="GO" id="GO:0050660">
    <property type="term" value="F:flavin adenine dinucleotide binding"/>
    <property type="evidence" value="ECO:0007669"/>
    <property type="project" value="TreeGrafter"/>
</dbReference>
<dbReference type="OrthoDB" id="9816402at2"/>
<keyword evidence="2" id="KW-0288">FMN</keyword>
<accession>A0A4S8EUM1</accession>
<dbReference type="InterPro" id="IPR001094">
    <property type="entry name" value="Flavdoxin-like"/>
</dbReference>
<gene>
    <name evidence="7" type="ORF">E9531_14630</name>
</gene>
<dbReference type="Pfam" id="PF00258">
    <property type="entry name" value="Flavodoxin_1"/>
    <property type="match status" value="1"/>
</dbReference>